<dbReference type="SMART" id="SM00487">
    <property type="entry name" value="DEXDc"/>
    <property type="match status" value="1"/>
</dbReference>
<reference evidence="6 7" key="1">
    <citation type="journal article" date="2019" name="Nat. Ecol. Evol.">
        <title>Megaphylogeny resolves global patterns of mushroom evolution.</title>
        <authorList>
            <person name="Varga T."/>
            <person name="Krizsan K."/>
            <person name="Foldi C."/>
            <person name="Dima B."/>
            <person name="Sanchez-Garcia M."/>
            <person name="Sanchez-Ramirez S."/>
            <person name="Szollosi G.J."/>
            <person name="Szarkandi J.G."/>
            <person name="Papp V."/>
            <person name="Albert L."/>
            <person name="Andreopoulos W."/>
            <person name="Angelini C."/>
            <person name="Antonin V."/>
            <person name="Barry K.W."/>
            <person name="Bougher N.L."/>
            <person name="Buchanan P."/>
            <person name="Buyck B."/>
            <person name="Bense V."/>
            <person name="Catcheside P."/>
            <person name="Chovatia M."/>
            <person name="Cooper J."/>
            <person name="Damon W."/>
            <person name="Desjardin D."/>
            <person name="Finy P."/>
            <person name="Geml J."/>
            <person name="Haridas S."/>
            <person name="Hughes K."/>
            <person name="Justo A."/>
            <person name="Karasinski D."/>
            <person name="Kautmanova I."/>
            <person name="Kiss B."/>
            <person name="Kocsube S."/>
            <person name="Kotiranta H."/>
            <person name="LaButti K.M."/>
            <person name="Lechner B.E."/>
            <person name="Liimatainen K."/>
            <person name="Lipzen A."/>
            <person name="Lukacs Z."/>
            <person name="Mihaltcheva S."/>
            <person name="Morgado L.N."/>
            <person name="Niskanen T."/>
            <person name="Noordeloos M.E."/>
            <person name="Ohm R.A."/>
            <person name="Ortiz-Santana B."/>
            <person name="Ovrebo C."/>
            <person name="Racz N."/>
            <person name="Riley R."/>
            <person name="Savchenko A."/>
            <person name="Shiryaev A."/>
            <person name="Soop K."/>
            <person name="Spirin V."/>
            <person name="Szebenyi C."/>
            <person name="Tomsovsky M."/>
            <person name="Tulloss R.E."/>
            <person name="Uehling J."/>
            <person name="Grigoriev I.V."/>
            <person name="Vagvolgyi C."/>
            <person name="Papp T."/>
            <person name="Martin F.M."/>
            <person name="Miettinen O."/>
            <person name="Hibbett D.S."/>
            <person name="Nagy L.G."/>
        </authorList>
    </citation>
    <scope>NUCLEOTIDE SEQUENCE [LARGE SCALE GENOMIC DNA]</scope>
    <source>
        <strain evidence="6 7">CBS 962.96</strain>
    </source>
</reference>
<dbReference type="CDD" id="cd18793">
    <property type="entry name" value="SF2_C_SNF"/>
    <property type="match status" value="1"/>
</dbReference>
<keyword evidence="3" id="KW-0067">ATP-binding</keyword>
<dbReference type="InterPro" id="IPR038718">
    <property type="entry name" value="SNF2-like_sf"/>
</dbReference>
<dbReference type="Pfam" id="PF00176">
    <property type="entry name" value="SNF2-rel_dom"/>
    <property type="match status" value="1"/>
</dbReference>
<dbReference type="CDD" id="cd18008">
    <property type="entry name" value="DEXDc_SHPRH-like"/>
    <property type="match status" value="1"/>
</dbReference>
<dbReference type="AlphaFoldDB" id="A0A4V4HH80"/>
<keyword evidence="1" id="KW-0547">Nucleotide-binding</keyword>
<dbReference type="PROSITE" id="PS51194">
    <property type="entry name" value="HELICASE_CTER"/>
    <property type="match status" value="1"/>
</dbReference>
<evidence type="ECO:0000256" key="2">
    <source>
        <dbReference type="ARBA" id="ARBA00022801"/>
    </source>
</evidence>
<dbReference type="Pfam" id="PF00271">
    <property type="entry name" value="Helicase_C"/>
    <property type="match status" value="1"/>
</dbReference>
<dbReference type="InterPro" id="IPR000330">
    <property type="entry name" value="SNF2_N"/>
</dbReference>
<dbReference type="OrthoDB" id="423559at2759"/>
<evidence type="ECO:0000256" key="3">
    <source>
        <dbReference type="ARBA" id="ARBA00022840"/>
    </source>
</evidence>
<gene>
    <name evidence="6" type="ORF">K435DRAFT_817999</name>
</gene>
<dbReference type="InterPro" id="IPR049730">
    <property type="entry name" value="SNF2/RAD54-like_C"/>
</dbReference>
<dbReference type="GO" id="GO:0005634">
    <property type="term" value="C:nucleus"/>
    <property type="evidence" value="ECO:0007669"/>
    <property type="project" value="TreeGrafter"/>
</dbReference>
<evidence type="ECO:0000256" key="1">
    <source>
        <dbReference type="ARBA" id="ARBA00022741"/>
    </source>
</evidence>
<keyword evidence="2" id="KW-0378">Hydrolase</keyword>
<evidence type="ECO:0000313" key="6">
    <source>
        <dbReference type="EMBL" id="THV01686.1"/>
    </source>
</evidence>
<dbReference type="PANTHER" id="PTHR45626:SF14">
    <property type="entry name" value="ATP-DEPENDENT DNA HELICASE (EUROFUNG)"/>
    <property type="match status" value="1"/>
</dbReference>
<protein>
    <recommendedName>
        <fullName evidence="8">P-loop containing nucleoside triphosphate hydrolase protein</fullName>
    </recommendedName>
</protein>
<name>A0A4V4HH80_DENBC</name>
<dbReference type="GO" id="GO:0008094">
    <property type="term" value="F:ATP-dependent activity, acting on DNA"/>
    <property type="evidence" value="ECO:0007669"/>
    <property type="project" value="TreeGrafter"/>
</dbReference>
<feature type="domain" description="Helicase C-terminal" evidence="5">
    <location>
        <begin position="377"/>
        <end position="538"/>
    </location>
</feature>
<dbReference type="SMART" id="SM00490">
    <property type="entry name" value="HELICc"/>
    <property type="match status" value="1"/>
</dbReference>
<evidence type="ECO:0000259" key="4">
    <source>
        <dbReference type="PROSITE" id="PS51192"/>
    </source>
</evidence>
<dbReference type="GO" id="GO:0016787">
    <property type="term" value="F:hydrolase activity"/>
    <property type="evidence" value="ECO:0007669"/>
    <property type="project" value="UniProtKB-KW"/>
</dbReference>
<sequence length="570" mass="64100">MNLDVRIDVHPTDAVIPGFREGFVLLPHQTIGYKWMRERENPSQEKYGGILADDMGIVCPLSLVGQWASEIERVAPGLAVLKHQGPSRTQDLKSFLRVHVVITTYDTLTSEHNSFKALADGAGVKDKRKNVTGKPPKDALFRAQWCRIVLDEAHKIKNRKTQVAGACCALDAKFRWTLTGTPMQNGVSEIFSLLKFLRVKPIDNWEYFNSTIAKPLETCVGVDKAMKRLQLVLQKVMLRRLKTDKLNGNALMYLPSRYVEEVSCDFTSSEREFYDNLVQKTGNAKRRLFCSAAKSGQAANYMAVLLLLLRLRQACDHPALVSKDYKEGLDSTAYGEDTTVDDASREAVCLFCKGCSPLAAHVQQQQQRPCSSAKIRKILDLLSQVEEKSNGGDKTIIFSQFTLMLTLIEPFLKNQGIRFVRYDGAMSLREREKSIEYIQKDENIKVILISFLAGNTGLNLTACNHVILVEPWWNPSLEDQASDRVYRFGQQKDVHIYKLKIDSTVEDSILRLQRQKRQLTRAALGGNESKNIRQFGMNELLGLFGADADDGVNDQAMQTTRATAVTLTAI</sequence>
<dbReference type="PANTHER" id="PTHR45626">
    <property type="entry name" value="TRANSCRIPTION TERMINATION FACTOR 2-RELATED"/>
    <property type="match status" value="1"/>
</dbReference>
<dbReference type="EMBL" id="ML179086">
    <property type="protein sequence ID" value="THV01686.1"/>
    <property type="molecule type" value="Genomic_DNA"/>
</dbReference>
<dbReference type="Gene3D" id="3.40.50.10810">
    <property type="entry name" value="Tandem AAA-ATPase domain"/>
    <property type="match status" value="1"/>
</dbReference>
<dbReference type="InterPro" id="IPR001650">
    <property type="entry name" value="Helicase_C-like"/>
</dbReference>
<dbReference type="Proteomes" id="UP000297245">
    <property type="component" value="Unassembled WGS sequence"/>
</dbReference>
<organism evidence="6 7">
    <name type="scientific">Dendrothele bispora (strain CBS 962.96)</name>
    <dbReference type="NCBI Taxonomy" id="1314807"/>
    <lineage>
        <taxon>Eukaryota</taxon>
        <taxon>Fungi</taxon>
        <taxon>Dikarya</taxon>
        <taxon>Basidiomycota</taxon>
        <taxon>Agaricomycotina</taxon>
        <taxon>Agaricomycetes</taxon>
        <taxon>Agaricomycetidae</taxon>
        <taxon>Agaricales</taxon>
        <taxon>Agaricales incertae sedis</taxon>
        <taxon>Dendrothele</taxon>
    </lineage>
</organism>
<dbReference type="InterPro" id="IPR014001">
    <property type="entry name" value="Helicase_ATP-bd"/>
</dbReference>
<accession>A0A4V4HH80</accession>
<evidence type="ECO:0000259" key="5">
    <source>
        <dbReference type="PROSITE" id="PS51194"/>
    </source>
</evidence>
<dbReference type="GO" id="GO:0006281">
    <property type="term" value="P:DNA repair"/>
    <property type="evidence" value="ECO:0007669"/>
    <property type="project" value="TreeGrafter"/>
</dbReference>
<proteinExistence type="predicted"/>
<dbReference type="PROSITE" id="PS51192">
    <property type="entry name" value="HELICASE_ATP_BIND_1"/>
    <property type="match status" value="1"/>
</dbReference>
<evidence type="ECO:0008006" key="8">
    <source>
        <dbReference type="Google" id="ProtNLM"/>
    </source>
</evidence>
<dbReference type="SUPFAM" id="SSF52540">
    <property type="entry name" value="P-loop containing nucleoside triphosphate hydrolases"/>
    <property type="match status" value="2"/>
</dbReference>
<evidence type="ECO:0000313" key="7">
    <source>
        <dbReference type="Proteomes" id="UP000297245"/>
    </source>
</evidence>
<dbReference type="InterPro" id="IPR050628">
    <property type="entry name" value="SNF2_RAD54_helicase_TF"/>
</dbReference>
<dbReference type="InterPro" id="IPR027417">
    <property type="entry name" value="P-loop_NTPase"/>
</dbReference>
<feature type="domain" description="Helicase ATP-binding" evidence="4">
    <location>
        <begin position="57"/>
        <end position="200"/>
    </location>
</feature>
<keyword evidence="7" id="KW-1185">Reference proteome</keyword>
<dbReference type="GO" id="GO:0005524">
    <property type="term" value="F:ATP binding"/>
    <property type="evidence" value="ECO:0007669"/>
    <property type="project" value="UniProtKB-KW"/>
</dbReference>
<dbReference type="Gene3D" id="3.40.50.300">
    <property type="entry name" value="P-loop containing nucleotide triphosphate hydrolases"/>
    <property type="match status" value="1"/>
</dbReference>